<evidence type="ECO:0000313" key="8">
    <source>
        <dbReference type="EMBL" id="RKP46560.1"/>
    </source>
</evidence>
<feature type="transmembrane region" description="Helical" evidence="6">
    <location>
        <begin position="773"/>
        <end position="793"/>
    </location>
</feature>
<comment type="subcellular location">
    <subcellularLocation>
        <location evidence="1">Cell membrane</location>
        <topology evidence="1">Multi-pass membrane protein</topology>
    </subcellularLocation>
</comment>
<dbReference type="Proteomes" id="UP000270342">
    <property type="component" value="Unassembled WGS sequence"/>
</dbReference>
<dbReference type="InterPro" id="IPR017841">
    <property type="entry name" value="Hopanoid_biosynth_HpnN"/>
</dbReference>
<evidence type="ECO:0000256" key="3">
    <source>
        <dbReference type="ARBA" id="ARBA00022692"/>
    </source>
</evidence>
<gene>
    <name evidence="8" type="ORF">D7S86_23950</name>
</gene>
<sequence>MLTSLIVRVVRISMRHAYLVIATWLLLALLSGWYAATHFAINTDVSSLIDSSPEWSARGKAIDAAFPQRSDITLAVVEAPAAEFASLAAHELAQKLAADTQAFSSVSEPGAGAFFEHNGLLFASAKDVDTLTSKLKDSKPLVNRLARDPTLGGLASLLSVTLQIPLTTGQVQLGDMSKLLGTSADTIDAVLAGRPAAMSWRALVDPDTKARSFVEVQPVLDFSALEAGAASSDRIRATAEALHLKERYGASVNLTGPRPLADEEFGSVREGAIPNAIGTLLCVLVILWLAVRSRRMVIAVFATLIVGLVITAAAGLLMVGALNMISVAFAVLFIGIGVDFGIQFGVRYREERHHHGALDQALLAAARSIAMPLALAASATAASFFSFLPTAYRGVSELGQIAGVGILFVAFPSSVTLLPALICVFKPSGERAAPGFHWLAPVDKFTAHYRNPLLIGTLVLVAAGLPLLTHLHFDFNPLDLKDPHTESMRTLQRLADSPEAGVNNVQVLAPSLAAADADAQRLRGVPEVGRVMTLSDFVPADQDAKRAAIADAASQLLPVLDQPRAQPMSDPARVSALRLAAGQLENAALDHPGPGAQQATHLADALRKLAKSDPATRDRADRAIALPLQTALAQLRAALTPQASITIDTLPPDLAALWITKDGHALVDIAPRVAPGANPNDTEMLRRFSKAVLKAEPSVIGGPISILHSADVIVHAFIQAALLALVSITILLWIALRRFGDVLRTLVPLLVSAAVTLEISELIGLRLNFANIIALPLLLGVGVAFKIYYVMAWRAGQTKLLQSSLTQAVILSAGTTAVAFGSLWLSHHPGTSSMGKLLALALLCTLIGAVFFQPVLMGKPRKAARSKRLQRERLRQQRESSVSK</sequence>
<feature type="transmembrane region" description="Helical" evidence="6">
    <location>
        <begin position="298"/>
        <end position="319"/>
    </location>
</feature>
<feature type="transmembrane region" description="Helical" evidence="6">
    <location>
        <begin position="272"/>
        <end position="291"/>
    </location>
</feature>
<dbReference type="PANTHER" id="PTHR33406">
    <property type="entry name" value="MEMBRANE PROTEIN MJ1562-RELATED"/>
    <property type="match status" value="1"/>
</dbReference>
<keyword evidence="2" id="KW-1003">Cell membrane</keyword>
<evidence type="ECO:0000256" key="1">
    <source>
        <dbReference type="ARBA" id="ARBA00004651"/>
    </source>
</evidence>
<feature type="transmembrane region" description="Helical" evidence="6">
    <location>
        <begin position="325"/>
        <end position="348"/>
    </location>
</feature>
<keyword evidence="3 6" id="KW-0812">Transmembrane</keyword>
<dbReference type="InterPro" id="IPR004869">
    <property type="entry name" value="MMPL_dom"/>
</dbReference>
<feature type="domain" description="Membrane transport protein MMPL" evidence="7">
    <location>
        <begin position="98"/>
        <end position="428"/>
    </location>
</feature>
<feature type="transmembrane region" description="Helical" evidence="6">
    <location>
        <begin position="746"/>
        <end position="767"/>
    </location>
</feature>
<keyword evidence="9" id="KW-1185">Reference proteome</keyword>
<dbReference type="GO" id="GO:0005886">
    <property type="term" value="C:plasma membrane"/>
    <property type="evidence" value="ECO:0007669"/>
    <property type="project" value="UniProtKB-SubCell"/>
</dbReference>
<feature type="transmembrane region" description="Helical" evidence="6">
    <location>
        <begin position="712"/>
        <end position="734"/>
    </location>
</feature>
<evidence type="ECO:0000313" key="9">
    <source>
        <dbReference type="Proteomes" id="UP000270342"/>
    </source>
</evidence>
<feature type="transmembrane region" description="Helical" evidence="6">
    <location>
        <begin position="837"/>
        <end position="858"/>
    </location>
</feature>
<dbReference type="PANTHER" id="PTHR33406:SF13">
    <property type="entry name" value="MEMBRANE PROTEIN YDFJ"/>
    <property type="match status" value="1"/>
</dbReference>
<dbReference type="Gene3D" id="1.20.1640.10">
    <property type="entry name" value="Multidrug efflux transporter AcrB transmembrane domain"/>
    <property type="match status" value="2"/>
</dbReference>
<dbReference type="EMBL" id="RBZU01000014">
    <property type="protein sequence ID" value="RKP46560.1"/>
    <property type="molecule type" value="Genomic_DNA"/>
</dbReference>
<proteinExistence type="predicted"/>
<name>A0A494X7X0_9BURK</name>
<dbReference type="InterPro" id="IPR050545">
    <property type="entry name" value="Mycobact_MmpL"/>
</dbReference>
<feature type="transmembrane region" description="Helical" evidence="6">
    <location>
        <begin position="401"/>
        <end position="425"/>
    </location>
</feature>
<evidence type="ECO:0000256" key="6">
    <source>
        <dbReference type="SAM" id="Phobius"/>
    </source>
</evidence>
<keyword evidence="5 6" id="KW-0472">Membrane</keyword>
<evidence type="ECO:0000256" key="5">
    <source>
        <dbReference type="ARBA" id="ARBA00023136"/>
    </source>
</evidence>
<feature type="transmembrane region" description="Helical" evidence="6">
    <location>
        <begin position="453"/>
        <end position="473"/>
    </location>
</feature>
<dbReference type="OrthoDB" id="7067407at2"/>
<dbReference type="NCBIfam" id="TIGR03480">
    <property type="entry name" value="HpnN"/>
    <property type="match status" value="1"/>
</dbReference>
<evidence type="ECO:0000256" key="4">
    <source>
        <dbReference type="ARBA" id="ARBA00022989"/>
    </source>
</evidence>
<dbReference type="RefSeq" id="WP_121090137.1">
    <property type="nucleotide sequence ID" value="NZ_RBZU01000014.1"/>
</dbReference>
<feature type="transmembrane region" description="Helical" evidence="6">
    <location>
        <begin position="805"/>
        <end position="825"/>
    </location>
</feature>
<feature type="transmembrane region" description="Helical" evidence="6">
    <location>
        <begin position="369"/>
        <end position="389"/>
    </location>
</feature>
<protein>
    <submittedName>
        <fullName evidence="8">RND transporter</fullName>
    </submittedName>
</protein>
<evidence type="ECO:0000256" key="2">
    <source>
        <dbReference type="ARBA" id="ARBA00022475"/>
    </source>
</evidence>
<evidence type="ECO:0000259" key="7">
    <source>
        <dbReference type="Pfam" id="PF03176"/>
    </source>
</evidence>
<dbReference type="SUPFAM" id="SSF82866">
    <property type="entry name" value="Multidrug efflux transporter AcrB transmembrane domain"/>
    <property type="match status" value="2"/>
</dbReference>
<dbReference type="AlphaFoldDB" id="A0A494X7X0"/>
<reference evidence="8 9" key="1">
    <citation type="submission" date="2018-10" db="EMBL/GenBank/DDBJ databases">
        <title>Robbsia sp. DHC34, isolated from soil.</title>
        <authorList>
            <person name="Gao Z.-H."/>
            <person name="Qiu L.-H."/>
        </authorList>
    </citation>
    <scope>NUCLEOTIDE SEQUENCE [LARGE SCALE GENOMIC DNA]</scope>
    <source>
        <strain evidence="8 9">DHC34</strain>
    </source>
</reference>
<organism evidence="8 9">
    <name type="scientific">Pararobbsia silviterrae</name>
    <dbReference type="NCBI Taxonomy" id="1792498"/>
    <lineage>
        <taxon>Bacteria</taxon>
        <taxon>Pseudomonadati</taxon>
        <taxon>Pseudomonadota</taxon>
        <taxon>Betaproteobacteria</taxon>
        <taxon>Burkholderiales</taxon>
        <taxon>Burkholderiaceae</taxon>
        <taxon>Pararobbsia</taxon>
    </lineage>
</organism>
<dbReference type="Pfam" id="PF03176">
    <property type="entry name" value="MMPL"/>
    <property type="match status" value="1"/>
</dbReference>
<keyword evidence="4 6" id="KW-1133">Transmembrane helix</keyword>
<accession>A0A494X7X0</accession>
<comment type="caution">
    <text evidence="8">The sequence shown here is derived from an EMBL/GenBank/DDBJ whole genome shotgun (WGS) entry which is preliminary data.</text>
</comment>